<reference evidence="3" key="2">
    <citation type="submission" date="2015-01" db="EMBL/GenBank/DDBJ databases">
        <title>Evolutionary Origins and Diversification of the Mycorrhizal Mutualists.</title>
        <authorList>
            <consortium name="DOE Joint Genome Institute"/>
            <consortium name="Mycorrhizal Genomics Consortium"/>
            <person name="Kohler A."/>
            <person name="Kuo A."/>
            <person name="Nagy L.G."/>
            <person name="Floudas D."/>
            <person name="Copeland A."/>
            <person name="Barry K.W."/>
            <person name="Cichocki N."/>
            <person name="Veneault-Fourrey C."/>
            <person name="LaButti K."/>
            <person name="Lindquist E.A."/>
            <person name="Lipzen A."/>
            <person name="Lundell T."/>
            <person name="Morin E."/>
            <person name="Murat C."/>
            <person name="Riley R."/>
            <person name="Ohm R."/>
            <person name="Sun H."/>
            <person name="Tunlid A."/>
            <person name="Henrissat B."/>
            <person name="Grigoriev I.V."/>
            <person name="Hibbett D.S."/>
            <person name="Martin F."/>
        </authorList>
    </citation>
    <scope>NUCLEOTIDE SEQUENCE [LARGE SCALE GENOMIC DNA]</scope>
    <source>
        <strain evidence="3">h7</strain>
    </source>
</reference>
<proteinExistence type="predicted"/>
<keyword evidence="3" id="KW-1185">Reference proteome</keyword>
<dbReference type="Proteomes" id="UP000053424">
    <property type="component" value="Unassembled WGS sequence"/>
</dbReference>
<organism evidence="2 3">
    <name type="scientific">Hebeloma cylindrosporum</name>
    <dbReference type="NCBI Taxonomy" id="76867"/>
    <lineage>
        <taxon>Eukaryota</taxon>
        <taxon>Fungi</taxon>
        <taxon>Dikarya</taxon>
        <taxon>Basidiomycota</taxon>
        <taxon>Agaricomycotina</taxon>
        <taxon>Agaricomycetes</taxon>
        <taxon>Agaricomycetidae</taxon>
        <taxon>Agaricales</taxon>
        <taxon>Agaricineae</taxon>
        <taxon>Hymenogastraceae</taxon>
        <taxon>Hebeloma</taxon>
    </lineage>
</organism>
<feature type="non-terminal residue" evidence="2">
    <location>
        <position position="1"/>
    </location>
</feature>
<dbReference type="EMBL" id="KN831769">
    <property type="protein sequence ID" value="KIM48470.1"/>
    <property type="molecule type" value="Genomic_DNA"/>
</dbReference>
<dbReference type="OrthoDB" id="443402at2759"/>
<evidence type="ECO:0000313" key="3">
    <source>
        <dbReference type="Proteomes" id="UP000053424"/>
    </source>
</evidence>
<name>A0A0C3CIA5_HEBCY</name>
<evidence type="ECO:0000313" key="2">
    <source>
        <dbReference type="EMBL" id="KIM48470.1"/>
    </source>
</evidence>
<dbReference type="STRING" id="686832.A0A0C3CIA5"/>
<gene>
    <name evidence="2" type="ORF">M413DRAFT_36140</name>
</gene>
<evidence type="ECO:0000256" key="1">
    <source>
        <dbReference type="SAM" id="MobiDB-lite"/>
    </source>
</evidence>
<feature type="non-terminal residue" evidence="2">
    <location>
        <position position="93"/>
    </location>
</feature>
<dbReference type="Gene3D" id="1.10.260.170">
    <property type="match status" value="1"/>
</dbReference>
<protein>
    <submittedName>
        <fullName evidence="2">Uncharacterized protein</fullName>
    </submittedName>
</protein>
<feature type="region of interest" description="Disordered" evidence="1">
    <location>
        <begin position="69"/>
        <end position="93"/>
    </location>
</feature>
<reference evidence="2 3" key="1">
    <citation type="submission" date="2014-04" db="EMBL/GenBank/DDBJ databases">
        <authorList>
            <consortium name="DOE Joint Genome Institute"/>
            <person name="Kuo A."/>
            <person name="Gay G."/>
            <person name="Dore J."/>
            <person name="Kohler A."/>
            <person name="Nagy L.G."/>
            <person name="Floudas D."/>
            <person name="Copeland A."/>
            <person name="Barry K.W."/>
            <person name="Cichocki N."/>
            <person name="Veneault-Fourrey C."/>
            <person name="LaButti K."/>
            <person name="Lindquist E.A."/>
            <person name="Lipzen A."/>
            <person name="Lundell T."/>
            <person name="Morin E."/>
            <person name="Murat C."/>
            <person name="Sun H."/>
            <person name="Tunlid A."/>
            <person name="Henrissat B."/>
            <person name="Grigoriev I.V."/>
            <person name="Hibbett D.S."/>
            <person name="Martin F."/>
            <person name="Nordberg H.P."/>
            <person name="Cantor M.N."/>
            <person name="Hua S.X."/>
        </authorList>
    </citation>
    <scope>NUCLEOTIDE SEQUENCE [LARGE SCALE GENOMIC DNA]</scope>
    <source>
        <strain evidence="3">h7</strain>
    </source>
</reference>
<dbReference type="AlphaFoldDB" id="A0A0C3CIA5"/>
<sequence>DPDDKSFEPHPTDYPFVDLEYPNSGAKERFILLAPKDKDHYNPIMDLEKSLYTIVERCQSTIFGPIPTDLSESISCPPSPSPSRPPHSGASDS</sequence>
<accession>A0A0C3CIA5</accession>
<dbReference type="HOGENOM" id="CLU_2405324_0_0_1"/>